<dbReference type="Pfam" id="PF25893">
    <property type="entry name" value="HH_CzcB"/>
    <property type="match status" value="1"/>
</dbReference>
<dbReference type="OrthoDB" id="9768185at2"/>
<dbReference type="STRING" id="1907941.BKE30_05045"/>
<evidence type="ECO:0000256" key="2">
    <source>
        <dbReference type="ARBA" id="ARBA00022448"/>
    </source>
</evidence>
<proteinExistence type="inferred from homology"/>
<dbReference type="InterPro" id="IPR058647">
    <property type="entry name" value="BSH_CzcB-like"/>
</dbReference>
<dbReference type="NCBIfam" id="TIGR01730">
    <property type="entry name" value="RND_mfp"/>
    <property type="match status" value="1"/>
</dbReference>
<feature type="compositionally biased region" description="Basic and acidic residues" evidence="3">
    <location>
        <begin position="43"/>
        <end position="75"/>
    </location>
</feature>
<keyword evidence="4" id="KW-0472">Membrane</keyword>
<dbReference type="Pfam" id="PF25973">
    <property type="entry name" value="BSH_CzcB"/>
    <property type="match status" value="1"/>
</dbReference>
<reference evidence="9 10" key="1">
    <citation type="submission" date="2016-10" db="EMBL/GenBank/DDBJ databases">
        <title>Draft Genome sequence of Alkanindiges sp. strain H1.</title>
        <authorList>
            <person name="Subhash Y."/>
            <person name="Lee S."/>
        </authorList>
    </citation>
    <scope>NUCLEOTIDE SEQUENCE [LARGE SCALE GENOMIC DNA]</scope>
    <source>
        <strain evidence="9 10">H1</strain>
    </source>
</reference>
<evidence type="ECO:0000259" key="8">
    <source>
        <dbReference type="Pfam" id="PF25975"/>
    </source>
</evidence>
<evidence type="ECO:0000259" key="5">
    <source>
        <dbReference type="Pfam" id="PF25893"/>
    </source>
</evidence>
<dbReference type="GO" id="GO:0015562">
    <property type="term" value="F:efflux transmembrane transporter activity"/>
    <property type="evidence" value="ECO:0007669"/>
    <property type="project" value="InterPro"/>
</dbReference>
<dbReference type="RefSeq" id="WP_076877537.1">
    <property type="nucleotide sequence ID" value="NZ_MLCN01000012.1"/>
</dbReference>
<dbReference type="InterPro" id="IPR051909">
    <property type="entry name" value="MFP_Cation_Efflux"/>
</dbReference>
<protein>
    <submittedName>
        <fullName evidence="9">Uncharacterized protein</fullName>
    </submittedName>
</protein>
<accession>A0A1S8CWZ1</accession>
<evidence type="ECO:0000259" key="6">
    <source>
        <dbReference type="Pfam" id="PF25954"/>
    </source>
</evidence>
<dbReference type="Pfam" id="PF25975">
    <property type="entry name" value="CzcB_C"/>
    <property type="match status" value="1"/>
</dbReference>
<keyword evidence="2" id="KW-0813">Transport</keyword>
<dbReference type="EMBL" id="MLCN01000012">
    <property type="protein sequence ID" value="ONG41339.1"/>
    <property type="molecule type" value="Genomic_DNA"/>
</dbReference>
<dbReference type="SUPFAM" id="SSF111369">
    <property type="entry name" value="HlyD-like secretion proteins"/>
    <property type="match status" value="1"/>
</dbReference>
<feature type="transmembrane region" description="Helical" evidence="4">
    <location>
        <begin position="17"/>
        <end position="35"/>
    </location>
</feature>
<organism evidence="9 10">
    <name type="scientific">Alkanindiges hydrocarboniclasticus</name>
    <dbReference type="NCBI Taxonomy" id="1907941"/>
    <lineage>
        <taxon>Bacteria</taxon>
        <taxon>Pseudomonadati</taxon>
        <taxon>Pseudomonadota</taxon>
        <taxon>Gammaproteobacteria</taxon>
        <taxon>Moraxellales</taxon>
        <taxon>Moraxellaceae</taxon>
        <taxon>Alkanindiges</taxon>
    </lineage>
</organism>
<evidence type="ECO:0000256" key="1">
    <source>
        <dbReference type="ARBA" id="ARBA00009477"/>
    </source>
</evidence>
<dbReference type="GO" id="GO:0030288">
    <property type="term" value="C:outer membrane-bounded periplasmic space"/>
    <property type="evidence" value="ECO:0007669"/>
    <property type="project" value="TreeGrafter"/>
</dbReference>
<feature type="domain" description="CzcB-like barrel-sandwich hybrid" evidence="7">
    <location>
        <begin position="121"/>
        <end position="259"/>
    </location>
</feature>
<dbReference type="Gene3D" id="1.10.287.470">
    <property type="entry name" value="Helix hairpin bin"/>
    <property type="match status" value="1"/>
</dbReference>
<feature type="region of interest" description="Disordered" evidence="3">
    <location>
        <begin position="41"/>
        <end position="75"/>
    </location>
</feature>
<dbReference type="GO" id="GO:0016020">
    <property type="term" value="C:membrane"/>
    <property type="evidence" value="ECO:0007669"/>
    <property type="project" value="InterPro"/>
</dbReference>
<comment type="caution">
    <text evidence="9">The sequence shown here is derived from an EMBL/GenBank/DDBJ whole genome shotgun (WGS) entry which is preliminary data.</text>
</comment>
<dbReference type="Proteomes" id="UP000192132">
    <property type="component" value="Unassembled WGS sequence"/>
</dbReference>
<evidence type="ECO:0000313" key="10">
    <source>
        <dbReference type="Proteomes" id="UP000192132"/>
    </source>
</evidence>
<feature type="domain" description="CusB-like beta-barrel" evidence="6">
    <location>
        <begin position="264"/>
        <end position="341"/>
    </location>
</feature>
<feature type="domain" description="CzcB-like alpha-helical hairpin" evidence="5">
    <location>
        <begin position="159"/>
        <end position="218"/>
    </location>
</feature>
<keyword evidence="4" id="KW-1133">Transmembrane helix</keyword>
<evidence type="ECO:0000259" key="7">
    <source>
        <dbReference type="Pfam" id="PF25973"/>
    </source>
</evidence>
<dbReference type="InterPro" id="IPR058649">
    <property type="entry name" value="CzcB_C"/>
</dbReference>
<dbReference type="Gene3D" id="2.40.50.100">
    <property type="match status" value="1"/>
</dbReference>
<gene>
    <name evidence="9" type="ORF">BKE30_05045</name>
</gene>
<sequence length="436" mass="47127">MTNPENSLNQQPGKRQYWLIAAVIMLGSILAFFILRPATPDTQSEHGKAAKPDHAASEHSHNDAHEAGPDANDQDKAHAAEISLSRAQLAAQHITLELVKTGSISAITRLPARLLVNADQQAHVSAGFAGRVQQVFVQTGQQVKAGQALASVLVPELIDLQTNLQILQSQLQLAKSTYTQEKQLWQQGISAQQDYLQAQNAYTQARIAVQAAQSRLKAYGASASSQGRFILKAPLSGVISSKDLVVGESIQASEQLFVIDQLSQLWLEFVVPDTLINAINSSEYLTVEVACAGQLQADRARLISLAPSADLQTGRMVARAVLDNPQQKLRPNMQVVVQVPQASSEAPDGLMIQAAAVQHIDQQAVVFVASPNAASTSNNRKDQVHFVPHPVQLGQKSNDQQWIEVRSGLQAGEQYAAQGSFILKSELEKGEAAHEH</sequence>
<dbReference type="PANTHER" id="PTHR30097">
    <property type="entry name" value="CATION EFFLUX SYSTEM PROTEIN CUSB"/>
    <property type="match status" value="1"/>
</dbReference>
<keyword evidence="10" id="KW-1185">Reference proteome</keyword>
<evidence type="ECO:0000256" key="3">
    <source>
        <dbReference type="SAM" id="MobiDB-lite"/>
    </source>
</evidence>
<dbReference type="InterPro" id="IPR058648">
    <property type="entry name" value="HH_CzcB-like"/>
</dbReference>
<keyword evidence="4" id="KW-0812">Transmembrane</keyword>
<feature type="domain" description="CzcB-like C-terminal circularly permuted SH3-like" evidence="8">
    <location>
        <begin position="384"/>
        <end position="424"/>
    </location>
</feature>
<dbReference type="GO" id="GO:0046914">
    <property type="term" value="F:transition metal ion binding"/>
    <property type="evidence" value="ECO:0007669"/>
    <property type="project" value="TreeGrafter"/>
</dbReference>
<dbReference type="Pfam" id="PF25954">
    <property type="entry name" value="Beta-barrel_RND_2"/>
    <property type="match status" value="1"/>
</dbReference>
<name>A0A1S8CWZ1_9GAMM</name>
<dbReference type="InterPro" id="IPR006143">
    <property type="entry name" value="RND_pump_MFP"/>
</dbReference>
<dbReference type="GO" id="GO:0060003">
    <property type="term" value="P:copper ion export"/>
    <property type="evidence" value="ECO:0007669"/>
    <property type="project" value="TreeGrafter"/>
</dbReference>
<evidence type="ECO:0000313" key="9">
    <source>
        <dbReference type="EMBL" id="ONG41339.1"/>
    </source>
</evidence>
<dbReference type="PANTHER" id="PTHR30097:SF4">
    <property type="entry name" value="SLR6042 PROTEIN"/>
    <property type="match status" value="1"/>
</dbReference>
<dbReference type="GO" id="GO:0015679">
    <property type="term" value="P:plasma membrane copper ion transport"/>
    <property type="evidence" value="ECO:0007669"/>
    <property type="project" value="TreeGrafter"/>
</dbReference>
<dbReference type="Gene3D" id="2.40.30.170">
    <property type="match status" value="1"/>
</dbReference>
<dbReference type="InterPro" id="IPR058792">
    <property type="entry name" value="Beta-barrel_RND_2"/>
</dbReference>
<comment type="similarity">
    <text evidence="1">Belongs to the membrane fusion protein (MFP) (TC 8.A.1) family.</text>
</comment>
<dbReference type="Gene3D" id="2.40.420.20">
    <property type="match status" value="1"/>
</dbReference>
<evidence type="ECO:0000256" key="4">
    <source>
        <dbReference type="SAM" id="Phobius"/>
    </source>
</evidence>
<dbReference type="AlphaFoldDB" id="A0A1S8CWZ1"/>